<protein>
    <submittedName>
        <fullName evidence="1">Uncharacterized protein</fullName>
    </submittedName>
</protein>
<reference evidence="1" key="2">
    <citation type="submission" date="2020-03" db="EMBL/GenBank/DDBJ databases">
        <title>Flavobacteriaceae bacterium strain TP-CH-4, a member of the family Flavobacteriaceae isolated from a deep-sea seamount.</title>
        <authorList>
            <person name="Zhang D.-C."/>
        </authorList>
    </citation>
    <scope>NUCLEOTIDE SEQUENCE</scope>
    <source>
        <strain evidence="1">TP-CH-4</strain>
    </source>
</reference>
<comment type="caution">
    <text evidence="1">The sequence shown here is derived from an EMBL/GenBank/DDBJ whole genome shotgun (WGS) entry which is preliminary data.</text>
</comment>
<accession>A0A967APT3</accession>
<dbReference type="AlphaFoldDB" id="A0A967APT3"/>
<gene>
    <name evidence="1" type="ORF">FK220_002065</name>
</gene>
<dbReference type="RefSeq" id="WP_152572618.1">
    <property type="nucleotide sequence ID" value="NZ_VIKU02000001.1"/>
</dbReference>
<evidence type="ECO:0000313" key="2">
    <source>
        <dbReference type="Proteomes" id="UP000707206"/>
    </source>
</evidence>
<evidence type="ECO:0000313" key="1">
    <source>
        <dbReference type="EMBL" id="NHF58109.1"/>
    </source>
</evidence>
<proteinExistence type="predicted"/>
<name>A0A967APT3_9FLAO</name>
<keyword evidence="2" id="KW-1185">Reference proteome</keyword>
<dbReference type="EMBL" id="VIKU02000001">
    <property type="protein sequence ID" value="NHF58109.1"/>
    <property type="molecule type" value="Genomic_DNA"/>
</dbReference>
<organism evidence="1 2">
    <name type="scientific">Pelagihabitans pacificus</name>
    <dbReference type="NCBI Taxonomy" id="2696054"/>
    <lineage>
        <taxon>Bacteria</taxon>
        <taxon>Pseudomonadati</taxon>
        <taxon>Bacteroidota</taxon>
        <taxon>Flavobacteriia</taxon>
        <taxon>Flavobacteriales</taxon>
        <taxon>Flavobacteriaceae</taxon>
        <taxon>Pelagihabitans</taxon>
    </lineage>
</organism>
<sequence>MRKNEFAFAFVWIVPLLVFQLKAQKPAVQVIFEMEPDIVFIDTFDGELDAIKDGALPILRDGLEEYIGFVNFVTDSVPNTLKITLRSKSVGTMGLSQEYWLFLELADADDNVYEHAWQYLDNDEFNAVSSSKDALLEKLYHDWEAYLQKSYNQELVTHLFDEISLPLPDSSHYYIDADSGIKEAILPFKKEILRINPDKSEFRVIVSGETGSGVPATSTEPVAHASGEVVPLAMGVPEILKGCIRIELKTLSLNRLLNGKVYITDYMRKTYDDETIATSADFFESNPDRP</sequence>
<reference evidence="1" key="1">
    <citation type="submission" date="2019-07" db="EMBL/GenBank/DDBJ databases">
        <authorList>
            <person name="De-Chao Zhang Q."/>
        </authorList>
    </citation>
    <scope>NUCLEOTIDE SEQUENCE</scope>
    <source>
        <strain evidence="1">TP-CH-4</strain>
    </source>
</reference>
<dbReference type="Proteomes" id="UP000707206">
    <property type="component" value="Unassembled WGS sequence"/>
</dbReference>